<dbReference type="InterPro" id="IPR003594">
    <property type="entry name" value="HATPase_dom"/>
</dbReference>
<dbReference type="InterPro" id="IPR035965">
    <property type="entry name" value="PAS-like_dom_sf"/>
</dbReference>
<dbReference type="InterPro" id="IPR036890">
    <property type="entry name" value="HATPase_C_sf"/>
</dbReference>
<feature type="domain" description="Signal transduction histidine kinase subgroup 3 dimerisation and phosphoacceptor" evidence="10">
    <location>
        <begin position="137"/>
        <end position="200"/>
    </location>
</feature>
<proteinExistence type="predicted"/>
<organism evidence="11 12">
    <name type="scientific">Mesobacillus persicus</name>
    <dbReference type="NCBI Taxonomy" id="930146"/>
    <lineage>
        <taxon>Bacteria</taxon>
        <taxon>Bacillati</taxon>
        <taxon>Bacillota</taxon>
        <taxon>Bacilli</taxon>
        <taxon>Bacillales</taxon>
        <taxon>Bacillaceae</taxon>
        <taxon>Mesobacillus</taxon>
    </lineage>
</organism>
<dbReference type="PANTHER" id="PTHR24421:SF10">
    <property type="entry name" value="NITRATE_NITRITE SENSOR PROTEIN NARQ"/>
    <property type="match status" value="1"/>
</dbReference>
<keyword evidence="7" id="KW-0067">ATP-binding</keyword>
<protein>
    <recommendedName>
        <fullName evidence="2">histidine kinase</fullName>
        <ecNumber evidence="2">2.7.13.3</ecNumber>
    </recommendedName>
</protein>
<dbReference type="GO" id="GO:0016020">
    <property type="term" value="C:membrane"/>
    <property type="evidence" value="ECO:0007669"/>
    <property type="project" value="InterPro"/>
</dbReference>
<evidence type="ECO:0000256" key="7">
    <source>
        <dbReference type="ARBA" id="ARBA00022840"/>
    </source>
</evidence>
<dbReference type="EC" id="2.7.13.3" evidence="2"/>
<keyword evidence="3" id="KW-0597">Phosphoprotein</keyword>
<evidence type="ECO:0000256" key="2">
    <source>
        <dbReference type="ARBA" id="ARBA00012438"/>
    </source>
</evidence>
<dbReference type="RefSeq" id="WP_090747215.1">
    <property type="nucleotide sequence ID" value="NZ_FOBW01000010.1"/>
</dbReference>
<keyword evidence="6 11" id="KW-0418">Kinase</keyword>
<dbReference type="InterPro" id="IPR011712">
    <property type="entry name" value="Sig_transdc_His_kin_sub3_dim/P"/>
</dbReference>
<dbReference type="Gene3D" id="3.30.565.10">
    <property type="entry name" value="Histidine kinase-like ATPase, C-terminal domain"/>
    <property type="match status" value="1"/>
</dbReference>
<reference evidence="12" key="1">
    <citation type="submission" date="2016-10" db="EMBL/GenBank/DDBJ databases">
        <authorList>
            <person name="Varghese N."/>
            <person name="Submissions S."/>
        </authorList>
    </citation>
    <scope>NUCLEOTIDE SEQUENCE [LARGE SCALE GENOMIC DNA]</scope>
    <source>
        <strain evidence="12">B48,IBRC-M 10115,DSM 25386,CECT 8001</strain>
    </source>
</reference>
<evidence type="ECO:0000256" key="4">
    <source>
        <dbReference type="ARBA" id="ARBA00022679"/>
    </source>
</evidence>
<dbReference type="EMBL" id="FOBW01000010">
    <property type="protein sequence ID" value="SEN23670.1"/>
    <property type="molecule type" value="Genomic_DNA"/>
</dbReference>
<sequence>MEIPKESFSKIVEHLPEGIILMDEARIIHYMNYKASAMTGWMLGGSVPYCSYCSQREIEDDENRCILTSEQSIPFFNSHMAVYEGMEEFEMSLKKLLINDQLFFVLRIRQPVENEHSERARFHELLVQETMLAQEAERKRIARELHDHIGQGVYSIFLGLEVIKQNVQDPIYQSHISNMVNVMGETLDDIKQLTKSLRSEMLFHVGIKESLREAIRNWMNLYQIVIELDLDFEDNGSFDREKELHLFRIIQEAVVNAVRHGKADMISIHLKLHQQYIFFTIYDNGTGFEMENNYKGLGLRHILERSRILDGDIRWSSKLGGPTKVEGFVSLIKDGGVQ</sequence>
<keyword evidence="8" id="KW-0902">Two-component regulatory system</keyword>
<dbReference type="InterPro" id="IPR050482">
    <property type="entry name" value="Sensor_HK_TwoCompSys"/>
</dbReference>
<keyword evidence="12" id="KW-1185">Reference proteome</keyword>
<dbReference type="OrthoDB" id="9760839at2"/>
<dbReference type="STRING" id="930146.SAMN05192533_110126"/>
<dbReference type="Proteomes" id="UP000198553">
    <property type="component" value="Unassembled WGS sequence"/>
</dbReference>
<name>A0A1H8EW91_9BACI</name>
<evidence type="ECO:0000256" key="8">
    <source>
        <dbReference type="ARBA" id="ARBA00023012"/>
    </source>
</evidence>
<dbReference type="SUPFAM" id="SSF55874">
    <property type="entry name" value="ATPase domain of HSP90 chaperone/DNA topoisomerase II/histidine kinase"/>
    <property type="match status" value="1"/>
</dbReference>
<evidence type="ECO:0000256" key="3">
    <source>
        <dbReference type="ARBA" id="ARBA00022553"/>
    </source>
</evidence>
<dbReference type="GO" id="GO:0005524">
    <property type="term" value="F:ATP binding"/>
    <property type="evidence" value="ECO:0007669"/>
    <property type="project" value="UniProtKB-KW"/>
</dbReference>
<dbReference type="CDD" id="cd16917">
    <property type="entry name" value="HATPase_UhpB-NarQ-NarX-like"/>
    <property type="match status" value="1"/>
</dbReference>
<dbReference type="Pfam" id="PF07730">
    <property type="entry name" value="HisKA_3"/>
    <property type="match status" value="1"/>
</dbReference>
<dbReference type="AlphaFoldDB" id="A0A1H8EW91"/>
<comment type="catalytic activity">
    <reaction evidence="1">
        <text>ATP + protein L-histidine = ADP + protein N-phospho-L-histidine.</text>
        <dbReference type="EC" id="2.7.13.3"/>
    </reaction>
</comment>
<dbReference type="GO" id="GO:0000155">
    <property type="term" value="F:phosphorelay sensor kinase activity"/>
    <property type="evidence" value="ECO:0007669"/>
    <property type="project" value="InterPro"/>
</dbReference>
<dbReference type="GO" id="GO:0046983">
    <property type="term" value="F:protein dimerization activity"/>
    <property type="evidence" value="ECO:0007669"/>
    <property type="project" value="InterPro"/>
</dbReference>
<evidence type="ECO:0000256" key="6">
    <source>
        <dbReference type="ARBA" id="ARBA00022777"/>
    </source>
</evidence>
<dbReference type="Pfam" id="PF02518">
    <property type="entry name" value="HATPase_c"/>
    <property type="match status" value="1"/>
</dbReference>
<keyword evidence="4" id="KW-0808">Transferase</keyword>
<evidence type="ECO:0000313" key="11">
    <source>
        <dbReference type="EMBL" id="SEN23670.1"/>
    </source>
</evidence>
<evidence type="ECO:0000259" key="9">
    <source>
        <dbReference type="Pfam" id="PF02518"/>
    </source>
</evidence>
<dbReference type="PANTHER" id="PTHR24421">
    <property type="entry name" value="NITRATE/NITRITE SENSOR PROTEIN NARX-RELATED"/>
    <property type="match status" value="1"/>
</dbReference>
<accession>A0A1H8EW91</accession>
<keyword evidence="5" id="KW-0547">Nucleotide-binding</keyword>
<evidence type="ECO:0000256" key="5">
    <source>
        <dbReference type="ARBA" id="ARBA00022741"/>
    </source>
</evidence>
<evidence type="ECO:0000259" key="10">
    <source>
        <dbReference type="Pfam" id="PF07730"/>
    </source>
</evidence>
<gene>
    <name evidence="11" type="ORF">SAMN05192533_110126</name>
</gene>
<evidence type="ECO:0000256" key="1">
    <source>
        <dbReference type="ARBA" id="ARBA00000085"/>
    </source>
</evidence>
<dbReference type="Gene3D" id="1.20.5.1930">
    <property type="match status" value="1"/>
</dbReference>
<evidence type="ECO:0000313" key="12">
    <source>
        <dbReference type="Proteomes" id="UP000198553"/>
    </source>
</evidence>
<feature type="domain" description="Histidine kinase/HSP90-like ATPase" evidence="9">
    <location>
        <begin position="242"/>
        <end position="325"/>
    </location>
</feature>
<dbReference type="SUPFAM" id="SSF55785">
    <property type="entry name" value="PYP-like sensor domain (PAS domain)"/>
    <property type="match status" value="1"/>
</dbReference>